<keyword evidence="7 10" id="KW-0560">Oxidoreductase</keyword>
<dbReference type="InterPro" id="IPR013328">
    <property type="entry name" value="6PGD_dom2"/>
</dbReference>
<dbReference type="EMBL" id="JAHCDA010000002">
    <property type="protein sequence ID" value="MBS7811872.1"/>
    <property type="molecule type" value="Genomic_DNA"/>
</dbReference>
<dbReference type="PANTHER" id="PTHR21708:SF26">
    <property type="entry name" value="2-DEHYDROPANTOATE 2-REDUCTASE"/>
    <property type="match status" value="1"/>
</dbReference>
<dbReference type="Proteomes" id="UP000766336">
    <property type="component" value="Unassembled WGS sequence"/>
</dbReference>
<protein>
    <recommendedName>
        <fullName evidence="4 10">2-dehydropantoate 2-reductase</fullName>
        <ecNumber evidence="3 10">1.1.1.169</ecNumber>
    </recommendedName>
    <alternativeName>
        <fullName evidence="8 10">Ketopantoate reductase</fullName>
    </alternativeName>
</protein>
<dbReference type="Pfam" id="PF08546">
    <property type="entry name" value="ApbA_C"/>
    <property type="match status" value="1"/>
</dbReference>
<dbReference type="Gene3D" id="3.40.50.720">
    <property type="entry name" value="NAD(P)-binding Rossmann-like Domain"/>
    <property type="match status" value="1"/>
</dbReference>
<evidence type="ECO:0000259" key="11">
    <source>
        <dbReference type="Pfam" id="PF02558"/>
    </source>
</evidence>
<dbReference type="Pfam" id="PF02558">
    <property type="entry name" value="ApbA"/>
    <property type="match status" value="1"/>
</dbReference>
<dbReference type="InterPro" id="IPR013752">
    <property type="entry name" value="KPA_reductase"/>
</dbReference>
<evidence type="ECO:0000256" key="4">
    <source>
        <dbReference type="ARBA" id="ARBA00019465"/>
    </source>
</evidence>
<comment type="caution">
    <text evidence="13">The sequence shown here is derived from an EMBL/GenBank/DDBJ whole genome shotgun (WGS) entry which is preliminary data.</text>
</comment>
<dbReference type="Gene3D" id="1.10.1040.10">
    <property type="entry name" value="N-(1-d-carboxylethyl)-l-norvaline Dehydrogenase, domain 2"/>
    <property type="match status" value="1"/>
</dbReference>
<evidence type="ECO:0000256" key="1">
    <source>
        <dbReference type="ARBA" id="ARBA00004994"/>
    </source>
</evidence>
<evidence type="ECO:0000313" key="13">
    <source>
        <dbReference type="EMBL" id="MBS7811872.1"/>
    </source>
</evidence>
<accession>A0ABS5QDU7</accession>
<evidence type="ECO:0000256" key="3">
    <source>
        <dbReference type="ARBA" id="ARBA00013014"/>
    </source>
</evidence>
<keyword evidence="6 10" id="KW-0521">NADP</keyword>
<dbReference type="InterPro" id="IPR013332">
    <property type="entry name" value="KPR_N"/>
</dbReference>
<dbReference type="InterPro" id="IPR051402">
    <property type="entry name" value="KPR-Related"/>
</dbReference>
<dbReference type="PANTHER" id="PTHR21708">
    <property type="entry name" value="PROBABLE 2-DEHYDROPANTOATE 2-REDUCTASE"/>
    <property type="match status" value="1"/>
</dbReference>
<feature type="domain" description="Ketopantoate reductase C-terminal" evidence="12">
    <location>
        <begin position="178"/>
        <end position="298"/>
    </location>
</feature>
<comment type="pathway">
    <text evidence="1 10">Cofactor biosynthesis; (R)-pantothenate biosynthesis; (R)-pantoate from 3-methyl-2-oxobutanoate: step 2/2.</text>
</comment>
<reference evidence="13 14" key="1">
    <citation type="submission" date="2021-05" db="EMBL/GenBank/DDBJ databases">
        <title>Roseococcus sp. XZZS9, whole genome shotgun sequencing project.</title>
        <authorList>
            <person name="Zhao G."/>
            <person name="Shen L."/>
        </authorList>
    </citation>
    <scope>NUCLEOTIDE SEQUENCE [LARGE SCALE GENOMIC DNA]</scope>
    <source>
        <strain evidence="13 14">XZZS9</strain>
    </source>
</reference>
<dbReference type="InterPro" id="IPR008927">
    <property type="entry name" value="6-PGluconate_DH-like_C_sf"/>
</dbReference>
<name>A0ABS5QDU7_9PROT</name>
<dbReference type="EC" id="1.1.1.169" evidence="3 10"/>
<evidence type="ECO:0000256" key="2">
    <source>
        <dbReference type="ARBA" id="ARBA00007870"/>
    </source>
</evidence>
<evidence type="ECO:0000256" key="6">
    <source>
        <dbReference type="ARBA" id="ARBA00022857"/>
    </source>
</evidence>
<dbReference type="SUPFAM" id="SSF48179">
    <property type="entry name" value="6-phosphogluconate dehydrogenase C-terminal domain-like"/>
    <property type="match status" value="1"/>
</dbReference>
<evidence type="ECO:0000256" key="8">
    <source>
        <dbReference type="ARBA" id="ARBA00032024"/>
    </source>
</evidence>
<keyword evidence="5 10" id="KW-0566">Pantothenate biosynthesis</keyword>
<dbReference type="InterPro" id="IPR003710">
    <property type="entry name" value="ApbA"/>
</dbReference>
<dbReference type="SUPFAM" id="SSF51735">
    <property type="entry name" value="NAD(P)-binding Rossmann-fold domains"/>
    <property type="match status" value="1"/>
</dbReference>
<feature type="domain" description="Ketopantoate reductase N-terminal" evidence="11">
    <location>
        <begin position="3"/>
        <end position="150"/>
    </location>
</feature>
<comment type="catalytic activity">
    <reaction evidence="9 10">
        <text>(R)-pantoate + NADP(+) = 2-dehydropantoate + NADPH + H(+)</text>
        <dbReference type="Rhea" id="RHEA:16233"/>
        <dbReference type="ChEBI" id="CHEBI:11561"/>
        <dbReference type="ChEBI" id="CHEBI:15378"/>
        <dbReference type="ChEBI" id="CHEBI:15980"/>
        <dbReference type="ChEBI" id="CHEBI:57783"/>
        <dbReference type="ChEBI" id="CHEBI:58349"/>
        <dbReference type="EC" id="1.1.1.169"/>
    </reaction>
</comment>
<sequence>MRILILGAGAIGGYYGLQLAKAGADVTFLVRPKRAEILAREGLVVHSRGEVLQHEARTVLAGELREPYDLVFLTCKAFDLDSAIEAIAPAIGESTALLPILNGMAHFDVLDARFGAERVLGGVCYIATMLAADGGIRHTSPSDTILFGRRDGAPSPQSTQLAEAFARTKVNATATPEIVPALWEKWAMIAAGAGLTSLMRGTVGEIMTTSTGPATTEGIMAETLAIVSALGHPPRQPARDQMRKQLTDPASRWAASMMRDIEQNAPRLEVDHIIGDLLRRGAEAGVQAPILAAANAHLQLYNARRAG</sequence>
<dbReference type="InterPro" id="IPR036291">
    <property type="entry name" value="NAD(P)-bd_dom_sf"/>
</dbReference>
<evidence type="ECO:0000256" key="5">
    <source>
        <dbReference type="ARBA" id="ARBA00022655"/>
    </source>
</evidence>
<evidence type="ECO:0000259" key="12">
    <source>
        <dbReference type="Pfam" id="PF08546"/>
    </source>
</evidence>
<evidence type="ECO:0000256" key="10">
    <source>
        <dbReference type="RuleBase" id="RU362068"/>
    </source>
</evidence>
<comment type="similarity">
    <text evidence="2 10">Belongs to the ketopantoate reductase family.</text>
</comment>
<proteinExistence type="inferred from homology"/>
<evidence type="ECO:0000313" key="14">
    <source>
        <dbReference type="Proteomes" id="UP000766336"/>
    </source>
</evidence>
<organism evidence="13 14">
    <name type="scientific">Roseococcus pinisoli</name>
    <dbReference type="NCBI Taxonomy" id="2835040"/>
    <lineage>
        <taxon>Bacteria</taxon>
        <taxon>Pseudomonadati</taxon>
        <taxon>Pseudomonadota</taxon>
        <taxon>Alphaproteobacteria</taxon>
        <taxon>Acetobacterales</taxon>
        <taxon>Roseomonadaceae</taxon>
        <taxon>Roseococcus</taxon>
    </lineage>
</organism>
<keyword evidence="14" id="KW-1185">Reference proteome</keyword>
<evidence type="ECO:0000256" key="7">
    <source>
        <dbReference type="ARBA" id="ARBA00023002"/>
    </source>
</evidence>
<gene>
    <name evidence="13" type="ORF">KHU32_13060</name>
</gene>
<dbReference type="RefSeq" id="WP_213670517.1">
    <property type="nucleotide sequence ID" value="NZ_JAHCDA010000002.1"/>
</dbReference>
<dbReference type="NCBIfam" id="TIGR00745">
    <property type="entry name" value="apbA_panE"/>
    <property type="match status" value="1"/>
</dbReference>
<evidence type="ECO:0000256" key="9">
    <source>
        <dbReference type="ARBA" id="ARBA00048793"/>
    </source>
</evidence>
<comment type="function">
    <text evidence="10">Catalyzes the NADPH-dependent reduction of ketopantoate into pantoic acid.</text>
</comment>